<dbReference type="InterPro" id="IPR001314">
    <property type="entry name" value="Peptidase_S1A"/>
</dbReference>
<keyword evidence="6" id="KW-0732">Signal</keyword>
<dbReference type="CDD" id="cd00190">
    <property type="entry name" value="Tryp_SPc"/>
    <property type="match status" value="1"/>
</dbReference>
<keyword evidence="4" id="KW-0720">Serine protease</keyword>
<dbReference type="OrthoDB" id="546450at2759"/>
<proteinExistence type="inferred from homology"/>
<keyword evidence="3" id="KW-0378">Hydrolase</keyword>
<evidence type="ECO:0000256" key="4">
    <source>
        <dbReference type="ARBA" id="ARBA00022825"/>
    </source>
</evidence>
<feature type="chain" id="PRO_5009115580" description="Peptidase S1 domain-containing protein" evidence="6">
    <location>
        <begin position="20"/>
        <end position="261"/>
    </location>
</feature>
<dbReference type="PANTHER" id="PTHR24276:SF91">
    <property type="entry name" value="AT26814P-RELATED"/>
    <property type="match status" value="1"/>
</dbReference>
<dbReference type="SUPFAM" id="SSF50494">
    <property type="entry name" value="Trypsin-like serine proteases"/>
    <property type="match status" value="1"/>
</dbReference>
<dbReference type="SMART" id="SM00020">
    <property type="entry name" value="Tryp_SPc"/>
    <property type="match status" value="1"/>
</dbReference>
<dbReference type="GO" id="GO:0006508">
    <property type="term" value="P:proteolysis"/>
    <property type="evidence" value="ECO:0007669"/>
    <property type="project" value="UniProtKB-KW"/>
</dbReference>
<dbReference type="Gene3D" id="2.40.10.10">
    <property type="entry name" value="Trypsin-like serine proteases"/>
    <property type="match status" value="1"/>
</dbReference>
<dbReference type="PROSITE" id="PS50240">
    <property type="entry name" value="TRYPSIN_DOM"/>
    <property type="match status" value="1"/>
</dbReference>
<evidence type="ECO:0000256" key="2">
    <source>
        <dbReference type="ARBA" id="ARBA00022670"/>
    </source>
</evidence>
<dbReference type="PRINTS" id="PR00722">
    <property type="entry name" value="CHYMOTRYPSIN"/>
</dbReference>
<keyword evidence="5" id="KW-1015">Disulfide bond</keyword>
<dbReference type="EMBL" id="GDQN01002795">
    <property type="protein sequence ID" value="JAT88259.1"/>
    <property type="molecule type" value="Transcribed_RNA"/>
</dbReference>
<dbReference type="EMBL" id="GDQN01011173">
    <property type="protein sequence ID" value="JAT79881.1"/>
    <property type="molecule type" value="Transcribed_RNA"/>
</dbReference>
<evidence type="ECO:0000256" key="5">
    <source>
        <dbReference type="ARBA" id="ARBA00023157"/>
    </source>
</evidence>
<comment type="similarity">
    <text evidence="1">Belongs to the peptidase S1 family.</text>
</comment>
<dbReference type="InterPro" id="IPR009003">
    <property type="entry name" value="Peptidase_S1_PA"/>
</dbReference>
<feature type="domain" description="Peptidase S1" evidence="7">
    <location>
        <begin position="25"/>
        <end position="261"/>
    </location>
</feature>
<evidence type="ECO:0000256" key="1">
    <source>
        <dbReference type="ARBA" id="ARBA00007664"/>
    </source>
</evidence>
<protein>
    <recommendedName>
        <fullName evidence="7">Peptidase S1 domain-containing protein</fullName>
    </recommendedName>
</protein>
<reference evidence="9" key="1">
    <citation type="submission" date="2015-09" db="EMBL/GenBank/DDBJ databases">
        <title>De novo assembly of Pectinophora gossypiella (Pink Bollworm) gut transcriptome.</title>
        <authorList>
            <person name="Tassone E.E."/>
        </authorList>
    </citation>
    <scope>NUCLEOTIDE SEQUENCE</scope>
</reference>
<evidence type="ECO:0000256" key="6">
    <source>
        <dbReference type="SAM" id="SignalP"/>
    </source>
</evidence>
<name>A0A1E1WML3_PECGO</name>
<evidence type="ECO:0000313" key="9">
    <source>
        <dbReference type="EMBL" id="JAT88259.1"/>
    </source>
</evidence>
<dbReference type="GO" id="GO:0004252">
    <property type="term" value="F:serine-type endopeptidase activity"/>
    <property type="evidence" value="ECO:0007669"/>
    <property type="project" value="InterPro"/>
</dbReference>
<sequence>MVFRRVLTVWLIAVAVCSASESSRIVGGQATTIEKHPSVVQVESITGLIWSQSCAGSILNTRYVLSAAQCFSGLLFSPSRRRIRAGTANRNRGGVILAVSRAFNHPTFSTSTLEGDLTIVQLSTAFVYGKTIQPGRIVTQNFVFPDDLPVTQVGWGSTRTSGRGTASVLREVQVYTANRQICAQEHASVSARPTVSENMLCTGVLGEGGRDACDGDEGGPVYYDDIIIGIISWRRRCGNATQPSVNTRVASYTNWIIINAS</sequence>
<dbReference type="AlphaFoldDB" id="A0A1E1WML3"/>
<dbReference type="InterPro" id="IPR050430">
    <property type="entry name" value="Peptidase_S1"/>
</dbReference>
<dbReference type="InterPro" id="IPR043504">
    <property type="entry name" value="Peptidase_S1_PA_chymotrypsin"/>
</dbReference>
<organism evidence="9">
    <name type="scientific">Pectinophora gossypiella</name>
    <name type="common">Cotton pink bollworm</name>
    <name type="synonym">Depressaria gossypiella</name>
    <dbReference type="NCBI Taxonomy" id="13191"/>
    <lineage>
        <taxon>Eukaryota</taxon>
        <taxon>Metazoa</taxon>
        <taxon>Ecdysozoa</taxon>
        <taxon>Arthropoda</taxon>
        <taxon>Hexapoda</taxon>
        <taxon>Insecta</taxon>
        <taxon>Pterygota</taxon>
        <taxon>Neoptera</taxon>
        <taxon>Endopterygota</taxon>
        <taxon>Lepidoptera</taxon>
        <taxon>Glossata</taxon>
        <taxon>Ditrysia</taxon>
        <taxon>Gelechioidea</taxon>
        <taxon>Gelechiidae</taxon>
        <taxon>Apatetrinae</taxon>
        <taxon>Pectinophora</taxon>
    </lineage>
</organism>
<dbReference type="PANTHER" id="PTHR24276">
    <property type="entry name" value="POLYSERASE-RELATED"/>
    <property type="match status" value="1"/>
</dbReference>
<dbReference type="Pfam" id="PF00089">
    <property type="entry name" value="Trypsin"/>
    <property type="match status" value="1"/>
</dbReference>
<evidence type="ECO:0000313" key="8">
    <source>
        <dbReference type="EMBL" id="JAT79881.1"/>
    </source>
</evidence>
<keyword evidence="2" id="KW-0645">Protease</keyword>
<feature type="signal peptide" evidence="6">
    <location>
        <begin position="1"/>
        <end position="19"/>
    </location>
</feature>
<gene>
    <name evidence="9" type="ORF">g.15103</name>
    <name evidence="8" type="ORF">g.15105</name>
</gene>
<dbReference type="InterPro" id="IPR001254">
    <property type="entry name" value="Trypsin_dom"/>
</dbReference>
<evidence type="ECO:0000259" key="7">
    <source>
        <dbReference type="PROSITE" id="PS50240"/>
    </source>
</evidence>
<accession>A0A1E1WML3</accession>
<evidence type="ECO:0000256" key="3">
    <source>
        <dbReference type="ARBA" id="ARBA00022801"/>
    </source>
</evidence>